<dbReference type="InterPro" id="IPR029675">
    <property type="entry name" value="PGAP4"/>
</dbReference>
<keyword evidence="1" id="KW-0472">Membrane</keyword>
<evidence type="ECO:0000313" key="3">
    <source>
        <dbReference type="Proteomes" id="UP000799444"/>
    </source>
</evidence>
<dbReference type="Proteomes" id="UP000799444">
    <property type="component" value="Unassembled WGS sequence"/>
</dbReference>
<proteinExistence type="predicted"/>
<feature type="transmembrane region" description="Helical" evidence="1">
    <location>
        <begin position="248"/>
        <end position="266"/>
    </location>
</feature>
<dbReference type="PANTHER" id="PTHR31410:SF1">
    <property type="entry name" value="POST-GPI ATTACHMENT TO PROTEINS FACTOR 4"/>
    <property type="match status" value="1"/>
</dbReference>
<dbReference type="CDD" id="cd22189">
    <property type="entry name" value="PGAP4-like_fungal"/>
    <property type="match status" value="1"/>
</dbReference>
<dbReference type="PANTHER" id="PTHR31410">
    <property type="entry name" value="TRANSMEMBRANE PROTEIN 246"/>
    <property type="match status" value="1"/>
</dbReference>
<dbReference type="EMBL" id="ML996241">
    <property type="protein sequence ID" value="KAF2729573.1"/>
    <property type="molecule type" value="Genomic_DNA"/>
</dbReference>
<keyword evidence="1" id="KW-1133">Transmembrane helix</keyword>
<feature type="transmembrane region" description="Helical" evidence="1">
    <location>
        <begin position="278"/>
        <end position="299"/>
    </location>
</feature>
<gene>
    <name evidence="2" type="ORF">EJ04DRAFT_65375</name>
</gene>
<dbReference type="AlphaFoldDB" id="A0A9P4QLJ6"/>
<evidence type="ECO:0000313" key="2">
    <source>
        <dbReference type="EMBL" id="KAF2729573.1"/>
    </source>
</evidence>
<dbReference type="OrthoDB" id="2016523at2759"/>
<organism evidence="2 3">
    <name type="scientific">Polyplosphaeria fusca</name>
    <dbReference type="NCBI Taxonomy" id="682080"/>
    <lineage>
        <taxon>Eukaryota</taxon>
        <taxon>Fungi</taxon>
        <taxon>Dikarya</taxon>
        <taxon>Ascomycota</taxon>
        <taxon>Pezizomycotina</taxon>
        <taxon>Dothideomycetes</taxon>
        <taxon>Pleosporomycetidae</taxon>
        <taxon>Pleosporales</taxon>
        <taxon>Tetraplosphaeriaceae</taxon>
        <taxon>Polyplosphaeria</taxon>
    </lineage>
</organism>
<name>A0A9P4QLJ6_9PLEO</name>
<dbReference type="GO" id="GO:0006506">
    <property type="term" value="P:GPI anchor biosynthetic process"/>
    <property type="evidence" value="ECO:0007669"/>
    <property type="project" value="InterPro"/>
</dbReference>
<keyword evidence="3" id="KW-1185">Reference proteome</keyword>
<comment type="caution">
    <text evidence="2">The sequence shown here is derived from an EMBL/GenBank/DDBJ whole genome shotgun (WGS) entry which is preliminary data.</text>
</comment>
<dbReference type="GO" id="GO:0016757">
    <property type="term" value="F:glycosyltransferase activity"/>
    <property type="evidence" value="ECO:0007669"/>
    <property type="project" value="InterPro"/>
</dbReference>
<sequence length="413" mass="47262">MILPSAAIQRALPAFLIFTCVYILYSFHSHSARDPTSVFFDPPTGYAPTYSMLRSEQANQFIFNHSRGGGSVPPGTDKKLCVGIPSFPRKDAGHLRTTIGSLLEGLTPEERSEIYLIAFIPHSDPRNHPQYSEKWLSDLTDELLLYHVPDWELKHIIEMQAAGGLYREKSLYDWSYLLKACHKQATKYVAIIEDDTVAMDGWYHRTIAALQDTEKQSALQRASPDFFYLRLFYTEHYFGWNSEYWPTYLFWSLVVASIAITAILFFRSSSAVLKRVPLRRVLLTTLGLCASGILLFFAAGRLTVLSHPPGVHEMPHFGCCSQALVFPHAKAMSVVRLFEERRFGFVNTILEEHADRTGQLRWALTPSVVQHMGRATSKVEEYGDKIWNFAFEQNNPEDLRREHWQATHMKQHA</sequence>
<accession>A0A9P4QLJ6</accession>
<evidence type="ECO:0000256" key="1">
    <source>
        <dbReference type="SAM" id="Phobius"/>
    </source>
</evidence>
<dbReference type="GO" id="GO:0000139">
    <property type="term" value="C:Golgi membrane"/>
    <property type="evidence" value="ECO:0007669"/>
    <property type="project" value="InterPro"/>
</dbReference>
<keyword evidence="1" id="KW-0812">Transmembrane</keyword>
<reference evidence="2" key="1">
    <citation type="journal article" date="2020" name="Stud. Mycol.">
        <title>101 Dothideomycetes genomes: a test case for predicting lifestyles and emergence of pathogens.</title>
        <authorList>
            <person name="Haridas S."/>
            <person name="Albert R."/>
            <person name="Binder M."/>
            <person name="Bloem J."/>
            <person name="Labutti K."/>
            <person name="Salamov A."/>
            <person name="Andreopoulos B."/>
            <person name="Baker S."/>
            <person name="Barry K."/>
            <person name="Bills G."/>
            <person name="Bluhm B."/>
            <person name="Cannon C."/>
            <person name="Castanera R."/>
            <person name="Culley D."/>
            <person name="Daum C."/>
            <person name="Ezra D."/>
            <person name="Gonzalez J."/>
            <person name="Henrissat B."/>
            <person name="Kuo A."/>
            <person name="Liang C."/>
            <person name="Lipzen A."/>
            <person name="Lutzoni F."/>
            <person name="Magnuson J."/>
            <person name="Mondo S."/>
            <person name="Nolan M."/>
            <person name="Ohm R."/>
            <person name="Pangilinan J."/>
            <person name="Park H.-J."/>
            <person name="Ramirez L."/>
            <person name="Alfaro M."/>
            <person name="Sun H."/>
            <person name="Tritt A."/>
            <person name="Yoshinaga Y."/>
            <person name="Zwiers L.-H."/>
            <person name="Turgeon B."/>
            <person name="Goodwin S."/>
            <person name="Spatafora J."/>
            <person name="Crous P."/>
            <person name="Grigoriev I."/>
        </authorList>
    </citation>
    <scope>NUCLEOTIDE SEQUENCE</scope>
    <source>
        <strain evidence="2">CBS 125425</strain>
    </source>
</reference>
<protein>
    <submittedName>
        <fullName evidence="2">Integral membrane protein-like protein</fullName>
    </submittedName>
</protein>